<dbReference type="Gene3D" id="3.40.50.300">
    <property type="entry name" value="P-loop containing nucleotide triphosphate hydrolases"/>
    <property type="match status" value="1"/>
</dbReference>
<evidence type="ECO:0000256" key="6">
    <source>
        <dbReference type="ARBA" id="ARBA00022840"/>
    </source>
</evidence>
<gene>
    <name evidence="10" type="ORF">VE26_12010</name>
</gene>
<dbReference type="GO" id="GO:0016887">
    <property type="term" value="F:ATP hydrolysis activity"/>
    <property type="evidence" value="ECO:0007669"/>
    <property type="project" value="InterPro"/>
</dbReference>
<comment type="similarity">
    <text evidence="1">Belongs to the ABC transporter superfamily.</text>
</comment>
<dbReference type="SUPFAM" id="SSF52540">
    <property type="entry name" value="P-loop containing nucleoside triphosphate hydrolases"/>
    <property type="match status" value="1"/>
</dbReference>
<evidence type="ECO:0000256" key="5">
    <source>
        <dbReference type="ARBA" id="ARBA00022741"/>
    </source>
</evidence>
<dbReference type="InterPro" id="IPR050093">
    <property type="entry name" value="ABC_SmlMolc_Importer"/>
</dbReference>
<dbReference type="InterPro" id="IPR003439">
    <property type="entry name" value="ABC_transporter-like_ATP-bd"/>
</dbReference>
<evidence type="ECO:0000256" key="8">
    <source>
        <dbReference type="ARBA" id="ARBA00023136"/>
    </source>
</evidence>
<keyword evidence="5" id="KW-0547">Nucleotide-binding</keyword>
<dbReference type="AlphaFoldDB" id="A0A0F5FGY8"/>
<sequence length="211" mass="22557">MLVADKLQFAYPGASPYSFSLLAHPGTVTAISGASGSGKSTLLDLLAGFLAPGAGRLALDDVNLLPLPPERRPVSLLLQSDNLFEHLSAADNAELGLARDLPRQERRAKVAEALAQVGLAGFEAKPASMLSGGQKQRVALARTLLRDRAVLLLDEPFSALDDETRGTIRNLVADLTAQQRWHTILVSHHGDDIAALATSHYRLEAGRLQRA</sequence>
<dbReference type="Pfam" id="PF00005">
    <property type="entry name" value="ABC_tran"/>
    <property type="match status" value="1"/>
</dbReference>
<reference evidence="10 11" key="1">
    <citation type="submission" date="2015-03" db="EMBL/GenBank/DDBJ databases">
        <authorList>
            <person name="Hassan Y."/>
            <person name="Lepp D."/>
            <person name="Li X.-Z."/>
            <person name="Zhou T."/>
        </authorList>
    </citation>
    <scope>NUCLEOTIDE SEQUENCE [LARGE SCALE GENOMIC DNA]</scope>
    <source>
        <strain evidence="10 11">IPL18</strain>
    </source>
</reference>
<evidence type="ECO:0000313" key="11">
    <source>
        <dbReference type="Proteomes" id="UP000033649"/>
    </source>
</evidence>
<feature type="domain" description="ABC transporter" evidence="9">
    <location>
        <begin position="1"/>
        <end position="211"/>
    </location>
</feature>
<evidence type="ECO:0000259" key="9">
    <source>
        <dbReference type="PROSITE" id="PS50893"/>
    </source>
</evidence>
<dbReference type="PANTHER" id="PTHR42781:SF1">
    <property type="entry name" value="THIAMINE IMPORT ATP-BINDING PROTEIN THIQ"/>
    <property type="match status" value="1"/>
</dbReference>
<dbReference type="PROSITE" id="PS00211">
    <property type="entry name" value="ABC_TRANSPORTER_1"/>
    <property type="match status" value="1"/>
</dbReference>
<keyword evidence="6" id="KW-0067">ATP-binding</keyword>
<accession>A0A0F5FGY8</accession>
<protein>
    <recommendedName>
        <fullName evidence="9">ABC transporter domain-containing protein</fullName>
    </recommendedName>
</protein>
<evidence type="ECO:0000313" key="10">
    <source>
        <dbReference type="EMBL" id="KKB07477.1"/>
    </source>
</evidence>
<dbReference type="GO" id="GO:0005524">
    <property type="term" value="F:ATP binding"/>
    <property type="evidence" value="ECO:0007669"/>
    <property type="project" value="UniProtKB-KW"/>
</dbReference>
<dbReference type="InterPro" id="IPR017871">
    <property type="entry name" value="ABC_transporter-like_CS"/>
</dbReference>
<name>A0A0F5FGY8_9HYPH</name>
<evidence type="ECO:0000256" key="1">
    <source>
        <dbReference type="ARBA" id="ARBA00005417"/>
    </source>
</evidence>
<dbReference type="EMBL" id="JZEY01000061">
    <property type="protein sequence ID" value="KKB07477.1"/>
    <property type="molecule type" value="Genomic_DNA"/>
</dbReference>
<evidence type="ECO:0000256" key="4">
    <source>
        <dbReference type="ARBA" id="ARBA00022519"/>
    </source>
</evidence>
<dbReference type="InterPro" id="IPR027417">
    <property type="entry name" value="P-loop_NTPase"/>
</dbReference>
<keyword evidence="7" id="KW-1278">Translocase</keyword>
<dbReference type="OrthoDB" id="9802264at2"/>
<dbReference type="Proteomes" id="UP000033649">
    <property type="component" value="Unassembled WGS sequence"/>
</dbReference>
<proteinExistence type="inferred from homology"/>
<evidence type="ECO:0000256" key="2">
    <source>
        <dbReference type="ARBA" id="ARBA00022448"/>
    </source>
</evidence>
<keyword evidence="4" id="KW-0997">Cell inner membrane</keyword>
<dbReference type="STRING" id="429727.VE26_12010"/>
<keyword evidence="8" id="KW-0472">Membrane</keyword>
<keyword evidence="3" id="KW-1003">Cell membrane</keyword>
<dbReference type="PROSITE" id="PS50893">
    <property type="entry name" value="ABC_TRANSPORTER_2"/>
    <property type="match status" value="1"/>
</dbReference>
<keyword evidence="2" id="KW-0813">Transport</keyword>
<dbReference type="InterPro" id="IPR003593">
    <property type="entry name" value="AAA+_ATPase"/>
</dbReference>
<dbReference type="RefSeq" id="WP_046105506.1">
    <property type="nucleotide sequence ID" value="NZ_JZEY01000061.1"/>
</dbReference>
<comment type="caution">
    <text evidence="10">The sequence shown here is derived from an EMBL/GenBank/DDBJ whole genome shotgun (WGS) entry which is preliminary data.</text>
</comment>
<evidence type="ECO:0000256" key="7">
    <source>
        <dbReference type="ARBA" id="ARBA00022967"/>
    </source>
</evidence>
<dbReference type="PANTHER" id="PTHR42781">
    <property type="entry name" value="SPERMIDINE/PUTRESCINE IMPORT ATP-BINDING PROTEIN POTA"/>
    <property type="match status" value="1"/>
</dbReference>
<keyword evidence="11" id="KW-1185">Reference proteome</keyword>
<evidence type="ECO:0000256" key="3">
    <source>
        <dbReference type="ARBA" id="ARBA00022475"/>
    </source>
</evidence>
<dbReference type="PATRIC" id="fig|429727.3.peg.2471"/>
<organism evidence="10 11">
    <name type="scientific">Devosia chinhatensis</name>
    <dbReference type="NCBI Taxonomy" id="429727"/>
    <lineage>
        <taxon>Bacteria</taxon>
        <taxon>Pseudomonadati</taxon>
        <taxon>Pseudomonadota</taxon>
        <taxon>Alphaproteobacteria</taxon>
        <taxon>Hyphomicrobiales</taxon>
        <taxon>Devosiaceae</taxon>
        <taxon>Devosia</taxon>
    </lineage>
</organism>
<dbReference type="SMART" id="SM00382">
    <property type="entry name" value="AAA"/>
    <property type="match status" value="1"/>
</dbReference>